<dbReference type="InterPro" id="IPR055368">
    <property type="entry name" value="WH3_Lhr"/>
</dbReference>
<proteinExistence type="predicted"/>
<keyword evidence="5" id="KW-0067">ATP-binding</keyword>
<organism evidence="12 13">
    <name type="scientific">candidate division CSSED10-310 bacterium</name>
    <dbReference type="NCBI Taxonomy" id="2855610"/>
    <lineage>
        <taxon>Bacteria</taxon>
        <taxon>Bacteria division CSSED10-310</taxon>
    </lineage>
</organism>
<dbReference type="Pfam" id="PF23235">
    <property type="entry name" value="WHD_3rd_Lhr"/>
    <property type="match status" value="1"/>
</dbReference>
<dbReference type="SMART" id="SM00487">
    <property type="entry name" value="DEXDc"/>
    <property type="match status" value="1"/>
</dbReference>
<dbReference type="InterPro" id="IPR013701">
    <property type="entry name" value="Lhr-like_DEAD/DEAH_assoc"/>
</dbReference>
<feature type="region of interest" description="Disordered" evidence="9">
    <location>
        <begin position="1259"/>
        <end position="1282"/>
    </location>
</feature>
<keyword evidence="2" id="KW-0227">DNA damage</keyword>
<dbReference type="Gene3D" id="3.40.50.300">
    <property type="entry name" value="P-loop containing nucleotide triphosphate hydrolases"/>
    <property type="match status" value="2"/>
</dbReference>
<dbReference type="InterPro" id="IPR055367">
    <property type="entry name" value="WH4_Lhr"/>
</dbReference>
<dbReference type="Proteomes" id="UP001594351">
    <property type="component" value="Unassembled WGS sequence"/>
</dbReference>
<dbReference type="Pfam" id="PF08494">
    <property type="entry name" value="DEAD_assoc"/>
    <property type="match status" value="1"/>
</dbReference>
<dbReference type="PANTHER" id="PTHR47962:SF5">
    <property type="entry name" value="ATP-DEPENDENT HELICASE LHR-RELATED"/>
    <property type="match status" value="1"/>
</dbReference>
<keyword evidence="3 12" id="KW-0378">Hydrolase</keyword>
<dbReference type="InterPro" id="IPR011545">
    <property type="entry name" value="DEAD/DEAH_box_helicase_dom"/>
</dbReference>
<keyword evidence="7" id="KW-0234">DNA repair</keyword>
<dbReference type="SMART" id="SM00382">
    <property type="entry name" value="AAA"/>
    <property type="match status" value="1"/>
</dbReference>
<dbReference type="InterPro" id="IPR052511">
    <property type="entry name" value="ATP-dep_Helicase"/>
</dbReference>
<dbReference type="GO" id="GO:0016787">
    <property type="term" value="F:hydrolase activity"/>
    <property type="evidence" value="ECO:0007669"/>
    <property type="project" value="UniProtKB-KW"/>
</dbReference>
<dbReference type="Pfam" id="PF00271">
    <property type="entry name" value="Helicase_C"/>
    <property type="match status" value="1"/>
</dbReference>
<evidence type="ECO:0000313" key="12">
    <source>
        <dbReference type="EMBL" id="MFC1849409.1"/>
    </source>
</evidence>
<evidence type="ECO:0000313" key="13">
    <source>
        <dbReference type="Proteomes" id="UP001594351"/>
    </source>
</evidence>
<dbReference type="Pfam" id="PF19306">
    <property type="entry name" value="WHD_Lhr"/>
    <property type="match status" value="1"/>
</dbReference>
<evidence type="ECO:0000256" key="6">
    <source>
        <dbReference type="ARBA" id="ARBA00023125"/>
    </source>
</evidence>
<sequence>MMSQKEIIETLFHPLVARWFTEHVGSPTDVQELAWPRISVGEHVLITAPTGSGKTLTAFLWALNQLLSGELKTGKTSILYVSPLKALNYDIQRNLVKPLAELKRIFQEARIAIPEIRVLARSGDTSQLERRHMLRQPPEILITTPESLNILLSSQGGRSILRGISTVILDEIHAVVGTRRGILLMTAVDRLIPLSGEFQRIALSATIRPLETVAEFVGGSELKGDKNNPRYSPRAVSIIRAAAHKKYDIRVVFPTEAVDRPIQETIWDPLVTEFKKIISRNRSTLLFTNSRRLCEKVTLKINSGEEYPISYAHHGSLSREIRVDVENHLKAGQLKAIVATNSLELGIDIGALDEVILIQSPPAISSAIQRIGRAGHHVGQVSRGTLFPTHAQDILEAAVLASGILNQDIEAIKPIQAPLDVLAQILVSMVGVEQWDIDSLYTQVKTSYPYRNLGREQFELVLNMLAGRYADSRIRDLKPRLSIDRLENTVTARKGALLALYMSGGVIPNRGYYRLRHHESYGLIGDLDEEFVWEAAVGQTFTLGTQNWKIERITHNDVLVSPAHPKAVDIPFWKAEENYRDYHFSDKIAQFLEDANERLSEPDFAVLLREKHAMDEVAVEQLIDFLQRQKENTGRDLPHRHHILLEFVSSGPGAVPGNQVVLHTLWGGRVNRPYAMALDAAWQERFGHRLEIYTSNDCLVLLLPDAVRGEEILSLVTSANFTSLLRERLEGSGFFGARFRECAGRALLLTRRKINERLPLWMSRLRSQKLLESVLNYEDFPILLEAWRTCLQDEFDLENLQQVLVELESGSISWSETNTSYPSPMAQSITWRQINQYMYMGDEPAGDKTSRLRSDLLREVVFTPGLRPALNVNLVQQFDLKLKRLSPGYSPSTGSELLDWVKERLLLPLSEWDSLLQAIPGDHESATETALEKIALKVVLIKPPQAAEPLIVALEMLPRIIEAFYGSHNNIVIEGLAPDHDRNWLEYIRTDHTKGNGDELFTTLLSEWLQFYGPCPAEFLISTLGIEPQQLLLALEDLVESQTIIHGQLLKDDPENYFCDSENFEILLRISRVDARPTFEPLAVEWLPLFLAHYQGIGWADESVDGLCRCLEQLVCYYMPARMWEGDILPARLPRYKTAWLDAIMQETDLRWMGKANQEVAFCFEPEVTLLQAEPAGSEPEKTSKTTDQLRETEARAPENESLGRLFPDPQGRYDFSTLLNLSQISPGTLTETLWNAVWQGRISNDTFLALRRGIETQFKTPHPGSKQSYQRRSRRPGGRSGFARWKGMIPWAGNWYQISKPDEASDLLEEEERTKERVRLLLDRYGILFRELLTREQSFFHWSAIFRSLRLMELSGEVLAGYFFHSISGLQFISHHAFRFLQRTLPENKVYWLNATDPISLCGVNIEALKGSLPRRVAGNHLVYKGPHLVLVSQRHGKSLKFNVPPDDHQLPEYLGVLRHLLERQFQPVRRLTIETINDRDASRSEYVDALRIAFDVTIDYKNVILYRHRE</sequence>
<dbReference type="PROSITE" id="PS51192">
    <property type="entry name" value="HELICASE_ATP_BIND_1"/>
    <property type="match status" value="1"/>
</dbReference>
<dbReference type="EC" id="3.6.4.-" evidence="12"/>
<accession>A0ABV6YT71</accession>
<evidence type="ECO:0000256" key="3">
    <source>
        <dbReference type="ARBA" id="ARBA00022801"/>
    </source>
</evidence>
<dbReference type="PANTHER" id="PTHR47962">
    <property type="entry name" value="ATP-DEPENDENT HELICASE LHR-RELATED-RELATED"/>
    <property type="match status" value="1"/>
</dbReference>
<keyword evidence="1" id="KW-0547">Nucleotide-binding</keyword>
<comment type="caution">
    <text evidence="12">The sequence shown here is derived from an EMBL/GenBank/DDBJ whole genome shotgun (WGS) entry which is preliminary data.</text>
</comment>
<reference evidence="12 13" key="1">
    <citation type="submission" date="2024-09" db="EMBL/GenBank/DDBJ databases">
        <title>Laminarin stimulates single cell rates of sulfate reduction while oxygen inhibits transcriptomic activity in coastal marine sediment.</title>
        <authorList>
            <person name="Lindsay M."/>
            <person name="Orcutt B."/>
            <person name="Emerson D."/>
            <person name="Stepanauskas R."/>
            <person name="D'Angelo T."/>
        </authorList>
    </citation>
    <scope>NUCLEOTIDE SEQUENCE [LARGE SCALE GENOMIC DNA]</scope>
    <source>
        <strain evidence="12">SAG AM-311-K15</strain>
    </source>
</reference>
<evidence type="ECO:0000256" key="9">
    <source>
        <dbReference type="SAM" id="MobiDB-lite"/>
    </source>
</evidence>
<dbReference type="InterPro" id="IPR027417">
    <property type="entry name" value="P-loop_NTPase"/>
</dbReference>
<dbReference type="InterPro" id="IPR014001">
    <property type="entry name" value="Helicase_ATP-bd"/>
</dbReference>
<gene>
    <name evidence="12" type="ORF">ACFL27_04285</name>
</gene>
<keyword evidence="6" id="KW-0238">DNA-binding</keyword>
<dbReference type="InterPro" id="IPR003593">
    <property type="entry name" value="AAA+_ATPase"/>
</dbReference>
<evidence type="ECO:0000256" key="1">
    <source>
        <dbReference type="ARBA" id="ARBA00022741"/>
    </source>
</evidence>
<evidence type="ECO:0000259" key="11">
    <source>
        <dbReference type="PROSITE" id="PS51194"/>
    </source>
</evidence>
<dbReference type="EMBL" id="JBHPBY010000037">
    <property type="protein sequence ID" value="MFC1849409.1"/>
    <property type="molecule type" value="Genomic_DNA"/>
</dbReference>
<protein>
    <submittedName>
        <fullName evidence="12">DEAD/DEAH box helicase</fullName>
        <ecNumber evidence="12">3.6.4.-</ecNumber>
    </submittedName>
</protein>
<dbReference type="GO" id="GO:0004386">
    <property type="term" value="F:helicase activity"/>
    <property type="evidence" value="ECO:0007669"/>
    <property type="project" value="UniProtKB-KW"/>
</dbReference>
<feature type="domain" description="Helicase C-terminal" evidence="11">
    <location>
        <begin position="269"/>
        <end position="420"/>
    </location>
</feature>
<evidence type="ECO:0000256" key="2">
    <source>
        <dbReference type="ARBA" id="ARBA00022763"/>
    </source>
</evidence>
<dbReference type="PROSITE" id="PS51194">
    <property type="entry name" value="HELICASE_CTER"/>
    <property type="match status" value="1"/>
</dbReference>
<feature type="compositionally biased region" description="Basic and acidic residues" evidence="9">
    <location>
        <begin position="1179"/>
        <end position="1199"/>
    </location>
</feature>
<dbReference type="Pfam" id="PF00270">
    <property type="entry name" value="DEAD"/>
    <property type="match status" value="1"/>
</dbReference>
<dbReference type="SMART" id="SM00490">
    <property type="entry name" value="HELICc"/>
    <property type="match status" value="1"/>
</dbReference>
<dbReference type="SUPFAM" id="SSF52540">
    <property type="entry name" value="P-loop containing nucleoside triphosphate hydrolases"/>
    <property type="match status" value="1"/>
</dbReference>
<evidence type="ECO:0000256" key="5">
    <source>
        <dbReference type="ARBA" id="ARBA00022840"/>
    </source>
</evidence>
<evidence type="ECO:0000256" key="7">
    <source>
        <dbReference type="ARBA" id="ARBA00023204"/>
    </source>
</evidence>
<dbReference type="Pfam" id="PF23234">
    <property type="entry name" value="WHD_4th_Lhr"/>
    <property type="match status" value="1"/>
</dbReference>
<dbReference type="CDD" id="cd18796">
    <property type="entry name" value="SF2_C_LHR"/>
    <property type="match status" value="1"/>
</dbReference>
<evidence type="ECO:0000256" key="4">
    <source>
        <dbReference type="ARBA" id="ARBA00022806"/>
    </source>
</evidence>
<dbReference type="InterPro" id="IPR001650">
    <property type="entry name" value="Helicase_C-like"/>
</dbReference>
<name>A0ABV6YT71_UNCC1</name>
<feature type="domain" description="Helicase ATP-binding" evidence="10">
    <location>
        <begin position="35"/>
        <end position="225"/>
    </location>
</feature>
<keyword evidence="4 12" id="KW-0347">Helicase</keyword>
<keyword evidence="13" id="KW-1185">Reference proteome</keyword>
<evidence type="ECO:0000259" key="10">
    <source>
        <dbReference type="PROSITE" id="PS51192"/>
    </source>
</evidence>
<dbReference type="InterPro" id="IPR045628">
    <property type="entry name" value="Lhr_WH_dom"/>
</dbReference>
<feature type="region of interest" description="Disordered" evidence="9">
    <location>
        <begin position="1173"/>
        <end position="1208"/>
    </location>
</feature>
<evidence type="ECO:0000256" key="8">
    <source>
        <dbReference type="ARBA" id="ARBA00023235"/>
    </source>
</evidence>
<keyword evidence="8" id="KW-0413">Isomerase</keyword>